<feature type="domain" description="O-antigen ligase-related" evidence="6">
    <location>
        <begin position="204"/>
        <end position="346"/>
    </location>
</feature>
<evidence type="ECO:0000313" key="8">
    <source>
        <dbReference type="Proteomes" id="UP001199355"/>
    </source>
</evidence>
<dbReference type="PANTHER" id="PTHR37422:SF17">
    <property type="entry name" value="O-ANTIGEN LIGASE"/>
    <property type="match status" value="1"/>
</dbReference>
<dbReference type="Proteomes" id="UP001199355">
    <property type="component" value="Unassembled WGS sequence"/>
</dbReference>
<feature type="transmembrane region" description="Helical" evidence="5">
    <location>
        <begin position="333"/>
        <end position="354"/>
    </location>
</feature>
<feature type="transmembrane region" description="Helical" evidence="5">
    <location>
        <begin position="374"/>
        <end position="394"/>
    </location>
</feature>
<dbReference type="InterPro" id="IPR007016">
    <property type="entry name" value="O-antigen_ligase-rel_domated"/>
</dbReference>
<feature type="transmembrane region" description="Helical" evidence="5">
    <location>
        <begin position="118"/>
        <end position="135"/>
    </location>
</feature>
<keyword evidence="7" id="KW-0436">Ligase</keyword>
<evidence type="ECO:0000313" key="7">
    <source>
        <dbReference type="EMBL" id="MCC2169065.1"/>
    </source>
</evidence>
<dbReference type="InterPro" id="IPR051533">
    <property type="entry name" value="WaaL-like"/>
</dbReference>
<evidence type="ECO:0000256" key="1">
    <source>
        <dbReference type="ARBA" id="ARBA00004141"/>
    </source>
</evidence>
<dbReference type="GO" id="GO:0016020">
    <property type="term" value="C:membrane"/>
    <property type="evidence" value="ECO:0007669"/>
    <property type="project" value="UniProtKB-SubCell"/>
</dbReference>
<name>A0AAE3DM81_9FIRM</name>
<organism evidence="7 8">
    <name type="scientific">Gallintestinimicrobium propionicum</name>
    <dbReference type="NCBI Taxonomy" id="2981770"/>
    <lineage>
        <taxon>Bacteria</taxon>
        <taxon>Bacillati</taxon>
        <taxon>Bacillota</taxon>
        <taxon>Clostridia</taxon>
        <taxon>Lachnospirales</taxon>
        <taxon>Lachnospiraceae</taxon>
        <taxon>Gallintestinimicrobium</taxon>
    </lineage>
</organism>
<feature type="transmembrane region" description="Helical" evidence="5">
    <location>
        <begin position="400"/>
        <end position="416"/>
    </location>
</feature>
<dbReference type="GO" id="GO:0016874">
    <property type="term" value="F:ligase activity"/>
    <property type="evidence" value="ECO:0007669"/>
    <property type="project" value="UniProtKB-KW"/>
</dbReference>
<dbReference type="NCBIfam" id="TIGR04370">
    <property type="entry name" value="glyco_rpt_poly"/>
    <property type="match status" value="1"/>
</dbReference>
<keyword evidence="3 5" id="KW-1133">Transmembrane helix</keyword>
<comment type="caution">
    <text evidence="7">The sequence shown here is derived from an EMBL/GenBank/DDBJ whole genome shotgun (WGS) entry which is preliminary data.</text>
</comment>
<feature type="transmembrane region" description="Helical" evidence="5">
    <location>
        <begin position="219"/>
        <end position="234"/>
    </location>
</feature>
<dbReference type="AlphaFoldDB" id="A0AAE3DM81"/>
<sequence length="431" mass="49787">MRDKFKIKSVYTMLMVILMGFVLVESNYWYLLSILVCSSDTRYVIWGTLIILTVIAQKLKIRKTYIFVPWLFYIAMILFRNQEFAHGRYSNTERLILCITMVFVCAYKSDWVKKIPKMIVAIGIPNVIATLVFLVNDSLYKVFISRTYGEYQSGTEYGKYGYRAALADHYSQNATYISMVVLALFVLFLTEERRKKKFFWGVLLGASVIALLLTSKRAHLLFCVAAAIIVYYLAYPQKRLEKTFKLVIAGAVIAFGLALVSEYIPQINNVFERFQTAGTDKETLGRFIMWNYAFELFKQNPLFGTGWWGFRYSGITNIRADALTGCHNVYIEILSNCGIVGFVIFIIALISALYITMKNIKFCIDNELESYKMVVLCSAVIQAFCLMYCMTGNVMFDRTFHFYIIAVVMSVSFYLNKENIAYMEEEKKDYV</sequence>
<dbReference type="Pfam" id="PF04932">
    <property type="entry name" value="Wzy_C"/>
    <property type="match status" value="1"/>
</dbReference>
<keyword evidence="8" id="KW-1185">Reference proteome</keyword>
<gene>
    <name evidence="7" type="ORF">LKD45_15470</name>
</gene>
<proteinExistence type="predicted"/>
<evidence type="ECO:0000259" key="6">
    <source>
        <dbReference type="Pfam" id="PF04932"/>
    </source>
</evidence>
<feature type="transmembrane region" description="Helical" evidence="5">
    <location>
        <begin position="197"/>
        <end position="213"/>
    </location>
</feature>
<keyword evidence="4 5" id="KW-0472">Membrane</keyword>
<keyword evidence="2 5" id="KW-0812">Transmembrane</keyword>
<evidence type="ECO:0000256" key="2">
    <source>
        <dbReference type="ARBA" id="ARBA00022692"/>
    </source>
</evidence>
<accession>A0AAE3DM81</accession>
<evidence type="ECO:0000256" key="5">
    <source>
        <dbReference type="SAM" id="Phobius"/>
    </source>
</evidence>
<feature type="transmembrane region" description="Helical" evidence="5">
    <location>
        <begin position="246"/>
        <end position="264"/>
    </location>
</feature>
<dbReference type="PANTHER" id="PTHR37422">
    <property type="entry name" value="TEICHURONIC ACID BIOSYNTHESIS PROTEIN TUAE"/>
    <property type="match status" value="1"/>
</dbReference>
<feature type="transmembrane region" description="Helical" evidence="5">
    <location>
        <begin position="43"/>
        <end position="59"/>
    </location>
</feature>
<dbReference type="EMBL" id="JAJEQF010000059">
    <property type="protein sequence ID" value="MCC2169065.1"/>
    <property type="molecule type" value="Genomic_DNA"/>
</dbReference>
<feature type="transmembrane region" description="Helical" evidence="5">
    <location>
        <begin position="173"/>
        <end position="190"/>
    </location>
</feature>
<comment type="subcellular location">
    <subcellularLocation>
        <location evidence="1">Membrane</location>
        <topology evidence="1">Multi-pass membrane protein</topology>
    </subcellularLocation>
</comment>
<evidence type="ECO:0000256" key="4">
    <source>
        <dbReference type="ARBA" id="ARBA00023136"/>
    </source>
</evidence>
<dbReference type="RefSeq" id="WP_308729091.1">
    <property type="nucleotide sequence ID" value="NZ_JAJEQF010000059.1"/>
</dbReference>
<evidence type="ECO:0000256" key="3">
    <source>
        <dbReference type="ARBA" id="ARBA00022989"/>
    </source>
</evidence>
<reference evidence="7 8" key="1">
    <citation type="submission" date="2021-10" db="EMBL/GenBank/DDBJ databases">
        <title>Anaerobic single-cell dispensing facilitates the cultivation of human gut bacteria.</title>
        <authorList>
            <person name="Afrizal A."/>
        </authorList>
    </citation>
    <scope>NUCLEOTIDE SEQUENCE [LARGE SCALE GENOMIC DNA]</scope>
    <source>
        <strain evidence="7 8">CLA-AA-H244</strain>
    </source>
</reference>
<feature type="transmembrane region" description="Helical" evidence="5">
    <location>
        <begin position="12"/>
        <end position="31"/>
    </location>
</feature>
<protein>
    <submittedName>
        <fullName evidence="7">O-antigen ligase family protein</fullName>
    </submittedName>
</protein>